<keyword evidence="4 7" id="KW-0862">Zinc</keyword>
<dbReference type="GO" id="GO:0004222">
    <property type="term" value="F:metalloendopeptidase activity"/>
    <property type="evidence" value="ECO:0007669"/>
    <property type="project" value="InterPro"/>
</dbReference>
<evidence type="ECO:0000256" key="6">
    <source>
        <dbReference type="PIRSR" id="PIRSR627057-1"/>
    </source>
</evidence>
<evidence type="ECO:0000256" key="8">
    <source>
        <dbReference type="SAM" id="Phobius"/>
    </source>
</evidence>
<keyword evidence="2 7" id="KW-0479">Metal-binding</keyword>
<dbReference type="Pfam" id="PF01435">
    <property type="entry name" value="Peptidase_M48"/>
    <property type="match status" value="1"/>
</dbReference>
<dbReference type="InterPro" id="IPR032456">
    <property type="entry name" value="Peptidase_M48_N"/>
</dbReference>
<evidence type="ECO:0000256" key="2">
    <source>
        <dbReference type="ARBA" id="ARBA00022723"/>
    </source>
</evidence>
<evidence type="ECO:0000256" key="3">
    <source>
        <dbReference type="ARBA" id="ARBA00022801"/>
    </source>
</evidence>
<evidence type="ECO:0000259" key="10">
    <source>
        <dbReference type="Pfam" id="PF16491"/>
    </source>
</evidence>
<keyword evidence="1" id="KW-0645">Protease</keyword>
<organism evidence="11 12">
    <name type="scientific">Paenibacillus albus</name>
    <dbReference type="NCBI Taxonomy" id="2495582"/>
    <lineage>
        <taxon>Bacteria</taxon>
        <taxon>Bacillati</taxon>
        <taxon>Bacillota</taxon>
        <taxon>Bacilli</taxon>
        <taxon>Bacillales</taxon>
        <taxon>Paenibacillaceae</taxon>
        <taxon>Paenibacillus</taxon>
    </lineage>
</organism>
<dbReference type="GO" id="GO:0071586">
    <property type="term" value="P:CAAX-box protein processing"/>
    <property type="evidence" value="ECO:0007669"/>
    <property type="project" value="InterPro"/>
</dbReference>
<evidence type="ECO:0000313" key="12">
    <source>
        <dbReference type="Proteomes" id="UP000272528"/>
    </source>
</evidence>
<dbReference type="PANTHER" id="PTHR10120">
    <property type="entry name" value="CAAX PRENYL PROTEASE 1"/>
    <property type="match status" value="1"/>
</dbReference>
<keyword evidence="3" id="KW-0378">Hydrolase</keyword>
<keyword evidence="8" id="KW-1133">Transmembrane helix</keyword>
<dbReference type="FunFam" id="3.30.2010.10:FF:000010">
    <property type="entry name" value="M48 family peptidase"/>
    <property type="match status" value="1"/>
</dbReference>
<accession>A0A3S9A0L9</accession>
<dbReference type="InterPro" id="IPR001915">
    <property type="entry name" value="Peptidase_M48"/>
</dbReference>
<feature type="binding site" evidence="7">
    <location>
        <position position="284"/>
    </location>
    <ligand>
        <name>Zn(2+)</name>
        <dbReference type="ChEBI" id="CHEBI:29105"/>
        <note>catalytic</note>
    </ligand>
</feature>
<evidence type="ECO:0000256" key="7">
    <source>
        <dbReference type="PIRSR" id="PIRSR627057-2"/>
    </source>
</evidence>
<comment type="cofactor">
    <cofactor evidence="7">
        <name>Zn(2+)</name>
        <dbReference type="ChEBI" id="CHEBI:29105"/>
    </cofactor>
    <text evidence="7">Binds 1 zinc ion per subunit.</text>
</comment>
<feature type="transmembrane region" description="Helical" evidence="8">
    <location>
        <begin position="103"/>
        <end position="125"/>
    </location>
</feature>
<keyword evidence="5" id="KW-0482">Metalloprotease</keyword>
<evidence type="ECO:0000256" key="4">
    <source>
        <dbReference type="ARBA" id="ARBA00022833"/>
    </source>
</evidence>
<protein>
    <submittedName>
        <fullName evidence="11">M48 family peptidase</fullName>
    </submittedName>
</protein>
<name>A0A3S9A0L9_9BACL</name>
<keyword evidence="8" id="KW-0812">Transmembrane</keyword>
<feature type="domain" description="CAAX prenyl protease 1 N-terminal" evidence="10">
    <location>
        <begin position="49"/>
        <end position="206"/>
    </location>
</feature>
<dbReference type="CDD" id="cd07343">
    <property type="entry name" value="M48A_Zmpste24p_like"/>
    <property type="match status" value="1"/>
</dbReference>
<feature type="active site" evidence="6">
    <location>
        <position position="281"/>
    </location>
</feature>
<gene>
    <name evidence="11" type="ORF">EJC50_06010</name>
</gene>
<evidence type="ECO:0000259" key="9">
    <source>
        <dbReference type="Pfam" id="PF01435"/>
    </source>
</evidence>
<dbReference type="Pfam" id="PF16491">
    <property type="entry name" value="Peptidase_M48_N"/>
    <property type="match status" value="1"/>
</dbReference>
<feature type="binding site" evidence="7">
    <location>
        <position position="280"/>
    </location>
    <ligand>
        <name>Zn(2+)</name>
        <dbReference type="ChEBI" id="CHEBI:29105"/>
        <note>catalytic</note>
    </ligand>
</feature>
<feature type="active site" description="Proton donor" evidence="6">
    <location>
        <position position="364"/>
    </location>
</feature>
<feature type="transmembrane region" description="Helical" evidence="8">
    <location>
        <begin position="178"/>
        <end position="196"/>
    </location>
</feature>
<feature type="binding site" evidence="7">
    <location>
        <position position="360"/>
    </location>
    <ligand>
        <name>Zn(2+)</name>
        <dbReference type="ChEBI" id="CHEBI:29105"/>
        <note>catalytic</note>
    </ligand>
</feature>
<proteinExistence type="predicted"/>
<feature type="transmembrane region" description="Helical" evidence="8">
    <location>
        <begin position="333"/>
        <end position="351"/>
    </location>
</feature>
<feature type="transmembrane region" description="Helical" evidence="8">
    <location>
        <begin position="292"/>
        <end position="313"/>
    </location>
</feature>
<reference evidence="12" key="1">
    <citation type="submission" date="2018-12" db="EMBL/GenBank/DDBJ databases">
        <title>Genome sequence of Peanibacillus sp.</title>
        <authorList>
            <person name="Subramani G."/>
            <person name="Srinivasan S."/>
            <person name="Kim M.K."/>
        </authorList>
    </citation>
    <scope>NUCLEOTIDE SEQUENCE [LARGE SCALE GENOMIC DNA]</scope>
    <source>
        <strain evidence="12">18JY67-1</strain>
    </source>
</reference>
<dbReference type="OrthoDB" id="9781930at2"/>
<dbReference type="KEGG" id="palb:EJC50_06010"/>
<keyword evidence="8" id="KW-0472">Membrane</keyword>
<dbReference type="InterPro" id="IPR027057">
    <property type="entry name" value="CAXX_Prtase_1"/>
</dbReference>
<feature type="domain" description="Peptidase M48" evidence="9">
    <location>
        <begin position="212"/>
        <end position="415"/>
    </location>
</feature>
<sequence length="441" mass="49523">MPRSRRSKGFVWFIWFVVYAALVTAYVWYTSPNNVPSSYAGTAADPATFFSSKQLADSARLNAMRNWIFFISAPWEWLIYLFLLFGGLARYWRDALESWRLPLVVRFPLYVLLVDAAAFVLYLPLRALSFALSKSYGISTQPWPGWIRDKLVAFGVGYVTLLAVTAVAFWIMSRRGRWWLKLWLISVPFTVFMMYVQPVIIDPLYNHFTRLSDPQLEQKILALAAKSDIPASRVYEVDMSAKTNAINAYVTGIGSSLRIVLWDTTLKQLNEQEILLIMAHEMGHYAMHHLEWSAVGAVGSSLVVIVIGGWIYIWSIRRFGDRLGIRGRADITALPLLLLILSLLSFASLPVSNYVSRQAESAADAYAMDLLGTADGSISMQQKTALITLSDLNPPLLVRWFRDTHPSDMERIVAAMKFAKEHPHAAEADAGAAHKGASSSD</sequence>
<evidence type="ECO:0000313" key="11">
    <source>
        <dbReference type="EMBL" id="AZN39268.1"/>
    </source>
</evidence>
<dbReference type="RefSeq" id="WP_126013663.1">
    <property type="nucleotide sequence ID" value="NZ_CP034437.1"/>
</dbReference>
<evidence type="ECO:0000256" key="5">
    <source>
        <dbReference type="ARBA" id="ARBA00023049"/>
    </source>
</evidence>
<dbReference type="Gene3D" id="3.30.2010.10">
    <property type="entry name" value="Metalloproteases ('zincins'), catalytic domain"/>
    <property type="match status" value="1"/>
</dbReference>
<evidence type="ECO:0000256" key="1">
    <source>
        <dbReference type="ARBA" id="ARBA00022670"/>
    </source>
</evidence>
<dbReference type="EMBL" id="CP034437">
    <property type="protein sequence ID" value="AZN39268.1"/>
    <property type="molecule type" value="Genomic_DNA"/>
</dbReference>
<dbReference type="Proteomes" id="UP000272528">
    <property type="component" value="Chromosome"/>
</dbReference>
<feature type="transmembrane region" description="Helical" evidence="8">
    <location>
        <begin position="67"/>
        <end position="91"/>
    </location>
</feature>
<dbReference type="AlphaFoldDB" id="A0A3S9A0L9"/>
<dbReference type="GO" id="GO:0046872">
    <property type="term" value="F:metal ion binding"/>
    <property type="evidence" value="ECO:0007669"/>
    <property type="project" value="UniProtKB-KW"/>
</dbReference>
<feature type="transmembrane region" description="Helical" evidence="8">
    <location>
        <begin position="12"/>
        <end position="29"/>
    </location>
</feature>
<feature type="transmembrane region" description="Helical" evidence="8">
    <location>
        <begin position="151"/>
        <end position="171"/>
    </location>
</feature>
<keyword evidence="12" id="KW-1185">Reference proteome</keyword>